<dbReference type="KEGG" id="bmy:BM_BM17639"/>
<evidence type="ECO:0000313" key="1">
    <source>
        <dbReference type="EMBL" id="VIO95996.1"/>
    </source>
</evidence>
<dbReference type="AlphaFoldDB" id="A0A4E9FHR2"/>
<evidence type="ECO:0000313" key="3">
    <source>
        <dbReference type="WBParaSite" id="Bm17639.1"/>
    </source>
</evidence>
<reference evidence="1" key="2">
    <citation type="submission" date="2019-04" db="EMBL/GenBank/DDBJ databases">
        <authorList>
            <person name="Howe K."/>
            <person name="Paulini M."/>
            <person name="Williams G."/>
        </authorList>
    </citation>
    <scope>NUCLEOTIDE SEQUENCE [LARGE SCALE GENOMIC DNA]</scope>
    <source>
        <strain evidence="1">FR3</strain>
    </source>
</reference>
<dbReference type="RefSeq" id="XP_042936057.1">
    <property type="nucleotide sequence ID" value="XM_043080123.1"/>
</dbReference>
<keyword evidence="2" id="KW-1185">Reference proteome</keyword>
<dbReference type="Proteomes" id="UP000006672">
    <property type="component" value="Unassembled WGS sequence"/>
</dbReference>
<dbReference type="EMBL" id="CAAKNF010000194">
    <property type="protein sequence ID" value="VIO95996.1"/>
    <property type="molecule type" value="Genomic_DNA"/>
</dbReference>
<accession>A0A5S6PE58</accession>
<proteinExistence type="predicted"/>
<organism evidence="1">
    <name type="scientific">Brugia malayi</name>
    <name type="common">Filarial nematode worm</name>
    <dbReference type="NCBI Taxonomy" id="6279"/>
    <lineage>
        <taxon>Eukaryota</taxon>
        <taxon>Metazoa</taxon>
        <taxon>Ecdysozoa</taxon>
        <taxon>Nematoda</taxon>
        <taxon>Chromadorea</taxon>
        <taxon>Rhabditida</taxon>
        <taxon>Spirurina</taxon>
        <taxon>Spiruromorpha</taxon>
        <taxon>Filarioidea</taxon>
        <taxon>Onchocercidae</taxon>
        <taxon>Brugia</taxon>
    </lineage>
</organism>
<accession>A0A4E9FHR2</accession>
<dbReference type="CTD" id="66058905"/>
<evidence type="ECO:0000313" key="2">
    <source>
        <dbReference type="Proteomes" id="UP000006672"/>
    </source>
</evidence>
<gene>
    <name evidence="1 3" type="primary">Bm17639</name>
    <name evidence="1" type="ORF">BM_BM17639</name>
</gene>
<sequence length="35" mass="3781">MEDEKCNFLSALPFSGSVAVMNGQTLSAMDERMNG</sequence>
<dbReference type="WBParaSite" id="Bm17639.1">
    <property type="protein sequence ID" value="Bm17639.1"/>
    <property type="gene ID" value="WBGene00268781"/>
</dbReference>
<dbReference type="GeneID" id="66058905"/>
<reference evidence="3" key="3">
    <citation type="submission" date="2019-12" db="UniProtKB">
        <authorList>
            <consortium name="WormBaseParasite"/>
        </authorList>
    </citation>
    <scope>IDENTIFICATION</scope>
</reference>
<reference evidence="2" key="1">
    <citation type="journal article" date="2007" name="Science">
        <title>Draft genome of the filarial nematode parasite Brugia malayi.</title>
        <authorList>
            <person name="Ghedin E."/>
            <person name="Wang S."/>
            <person name="Spiro D."/>
            <person name="Caler E."/>
            <person name="Zhao Q."/>
            <person name="Crabtree J."/>
            <person name="Allen J.E."/>
            <person name="Delcher A.L."/>
            <person name="Guiliano D.B."/>
            <person name="Miranda-Saavedra D."/>
            <person name="Angiuoli S.V."/>
            <person name="Creasy T."/>
            <person name="Amedeo P."/>
            <person name="Haas B."/>
            <person name="El-Sayed N.M."/>
            <person name="Wortman J.R."/>
            <person name="Feldblyum T."/>
            <person name="Tallon L."/>
            <person name="Schatz M."/>
            <person name="Shumway M."/>
            <person name="Koo H."/>
            <person name="Salzberg S.L."/>
            <person name="Schobel S."/>
            <person name="Pertea M."/>
            <person name="Pop M."/>
            <person name="White O."/>
            <person name="Barton G.J."/>
            <person name="Carlow C.K."/>
            <person name="Crawford M.J."/>
            <person name="Daub J."/>
            <person name="Dimmic M.W."/>
            <person name="Estes C.F."/>
            <person name="Foster J.M."/>
            <person name="Ganatra M."/>
            <person name="Gregory W.F."/>
            <person name="Johnson N.M."/>
            <person name="Jin J."/>
            <person name="Komuniecki R."/>
            <person name="Korf I."/>
            <person name="Kumar S."/>
            <person name="Laney S."/>
            <person name="Li B.W."/>
            <person name="Li W."/>
            <person name="Lindblom T.H."/>
            <person name="Lustigman S."/>
            <person name="Ma D."/>
            <person name="Maina C.V."/>
            <person name="Martin D.M."/>
            <person name="McCarter J.P."/>
            <person name="McReynolds L."/>
            <person name="Mitreva M."/>
            <person name="Nutman T.B."/>
            <person name="Parkinson J."/>
            <person name="Peregrin-Alvarez J.M."/>
            <person name="Poole C."/>
            <person name="Ren Q."/>
            <person name="Saunders L."/>
            <person name="Sluder A.E."/>
            <person name="Smith K."/>
            <person name="Stanke M."/>
            <person name="Unnasch T.R."/>
            <person name="Ware J."/>
            <person name="Wei A.D."/>
            <person name="Weil G."/>
            <person name="Williams D.J."/>
            <person name="Zhang Y."/>
            <person name="Williams S.A."/>
            <person name="Fraser-Liggett C."/>
            <person name="Slatko B."/>
            <person name="Blaxter M.L."/>
            <person name="Scott A.L."/>
        </authorList>
    </citation>
    <scope>NUCLEOTIDE SEQUENCE</scope>
    <source>
        <strain evidence="2">FR3</strain>
    </source>
</reference>
<name>A0A4E9FHR2_BRUMA</name>
<protein>
    <submittedName>
        <fullName evidence="1 3">Uncharacterized protein</fullName>
    </submittedName>
</protein>